<feature type="domain" description="Transcriptional coactivator p15 (PC4) C-terminal" evidence="8">
    <location>
        <begin position="61"/>
        <end position="111"/>
    </location>
</feature>
<dbReference type="AlphaFoldDB" id="A0AAD9V6E6"/>
<name>A0AAD9V6E6_ACRCE</name>
<dbReference type="Proteomes" id="UP001249851">
    <property type="component" value="Unassembled WGS sequence"/>
</dbReference>
<dbReference type="GO" id="GO:0005634">
    <property type="term" value="C:nucleus"/>
    <property type="evidence" value="ECO:0007669"/>
    <property type="project" value="UniProtKB-SubCell"/>
</dbReference>
<evidence type="ECO:0000256" key="6">
    <source>
        <dbReference type="ARBA" id="ARBA00023242"/>
    </source>
</evidence>
<dbReference type="EMBL" id="JARQWQ010000027">
    <property type="protein sequence ID" value="KAK2562981.1"/>
    <property type="molecule type" value="Genomic_DNA"/>
</dbReference>
<evidence type="ECO:0000313" key="9">
    <source>
        <dbReference type="EMBL" id="KAK2562981.1"/>
    </source>
</evidence>
<organism evidence="9 10">
    <name type="scientific">Acropora cervicornis</name>
    <name type="common">Staghorn coral</name>
    <dbReference type="NCBI Taxonomy" id="6130"/>
    <lineage>
        <taxon>Eukaryota</taxon>
        <taxon>Metazoa</taxon>
        <taxon>Cnidaria</taxon>
        <taxon>Anthozoa</taxon>
        <taxon>Hexacorallia</taxon>
        <taxon>Scleractinia</taxon>
        <taxon>Astrocoeniina</taxon>
        <taxon>Acroporidae</taxon>
        <taxon>Acropora</taxon>
    </lineage>
</organism>
<dbReference type="PANTHER" id="PTHR13215">
    <property type="entry name" value="RNA POLYMERASE II TRANSCRIPTIONAL COACTIVATOR"/>
    <property type="match status" value="1"/>
</dbReference>
<feature type="compositionally biased region" description="Basic and acidic residues" evidence="7">
    <location>
        <begin position="44"/>
        <end position="56"/>
    </location>
</feature>
<dbReference type="SUPFAM" id="SSF54447">
    <property type="entry name" value="ssDNA-binding transcriptional regulator domain"/>
    <property type="match status" value="1"/>
</dbReference>
<evidence type="ECO:0000256" key="4">
    <source>
        <dbReference type="ARBA" id="ARBA00023125"/>
    </source>
</evidence>
<evidence type="ECO:0000259" key="8">
    <source>
        <dbReference type="Pfam" id="PF02229"/>
    </source>
</evidence>
<reference evidence="9" key="2">
    <citation type="journal article" date="2023" name="Science">
        <title>Genomic signatures of disease resistance in endangered staghorn corals.</title>
        <authorList>
            <person name="Vollmer S.V."/>
            <person name="Selwyn J.D."/>
            <person name="Despard B.A."/>
            <person name="Roesel C.L."/>
        </authorList>
    </citation>
    <scope>NUCLEOTIDE SEQUENCE</scope>
    <source>
        <strain evidence="9">K2</strain>
    </source>
</reference>
<dbReference type="GO" id="GO:0003677">
    <property type="term" value="F:DNA binding"/>
    <property type="evidence" value="ECO:0007669"/>
    <property type="project" value="UniProtKB-KW"/>
</dbReference>
<keyword evidence="4" id="KW-0238">DNA-binding</keyword>
<dbReference type="GO" id="GO:0003713">
    <property type="term" value="F:transcription coactivator activity"/>
    <property type="evidence" value="ECO:0007669"/>
    <property type="project" value="InterPro"/>
</dbReference>
<comment type="similarity">
    <text evidence="2">Belongs to the transcriptional coactivator PC4 family.</text>
</comment>
<evidence type="ECO:0000256" key="5">
    <source>
        <dbReference type="ARBA" id="ARBA00023163"/>
    </source>
</evidence>
<keyword evidence="5" id="KW-0804">Transcription</keyword>
<evidence type="ECO:0000256" key="7">
    <source>
        <dbReference type="SAM" id="MobiDB-lite"/>
    </source>
</evidence>
<dbReference type="InterPro" id="IPR003173">
    <property type="entry name" value="PC4_C"/>
</dbReference>
<gene>
    <name evidence="9" type="ORF">P5673_013975</name>
</gene>
<evidence type="ECO:0000313" key="10">
    <source>
        <dbReference type="Proteomes" id="UP001249851"/>
    </source>
</evidence>
<dbReference type="Pfam" id="PF02229">
    <property type="entry name" value="PC4"/>
    <property type="match status" value="1"/>
</dbReference>
<dbReference type="Gene3D" id="2.30.31.10">
    <property type="entry name" value="Transcriptional Coactivator Pc4, Chain A"/>
    <property type="match status" value="1"/>
</dbReference>
<evidence type="ECO:0000256" key="3">
    <source>
        <dbReference type="ARBA" id="ARBA00023015"/>
    </source>
</evidence>
<proteinExistence type="inferred from homology"/>
<keyword evidence="3" id="KW-0805">Transcription regulation</keyword>
<feature type="region of interest" description="Disordered" evidence="7">
    <location>
        <begin position="21"/>
        <end position="59"/>
    </location>
</feature>
<reference evidence="9" key="1">
    <citation type="journal article" date="2023" name="G3 (Bethesda)">
        <title>Whole genome assembly and annotation of the endangered Caribbean coral Acropora cervicornis.</title>
        <authorList>
            <person name="Selwyn J.D."/>
            <person name="Vollmer S.V."/>
        </authorList>
    </citation>
    <scope>NUCLEOTIDE SEQUENCE</scope>
    <source>
        <strain evidence="9">K2</strain>
    </source>
</reference>
<protein>
    <submittedName>
        <fullName evidence="9">RNA polymerase II transcriptional coactivator KIWI</fullName>
    </submittedName>
</protein>
<accession>A0AAD9V6E6</accession>
<evidence type="ECO:0000256" key="2">
    <source>
        <dbReference type="ARBA" id="ARBA00009001"/>
    </source>
</evidence>
<sequence length="123" mass="14165">MGAWKTLCKLSWKNMSKRVKSKATVTDSSEESDKEEVKTKKKKTADEKSSSSKGEDNFSFPLADRRKISVREFKGKVYVDIREFYESDGELKPGKKGIMLQISQWEKLKEHIDDVDEAIKQIS</sequence>
<comment type="subcellular location">
    <subcellularLocation>
        <location evidence="1">Nucleus</location>
    </subcellularLocation>
</comment>
<dbReference type="InterPro" id="IPR045125">
    <property type="entry name" value="Sub1/Tcp4-like"/>
</dbReference>
<evidence type="ECO:0000256" key="1">
    <source>
        <dbReference type="ARBA" id="ARBA00004123"/>
    </source>
</evidence>
<keyword evidence="6" id="KW-0539">Nucleus</keyword>
<dbReference type="GO" id="GO:0060261">
    <property type="term" value="P:positive regulation of transcription initiation by RNA polymerase II"/>
    <property type="evidence" value="ECO:0007669"/>
    <property type="project" value="InterPro"/>
</dbReference>
<dbReference type="InterPro" id="IPR009044">
    <property type="entry name" value="ssDNA-bd_transcriptional_reg"/>
</dbReference>
<keyword evidence="10" id="KW-1185">Reference proteome</keyword>
<comment type="caution">
    <text evidence="9">The sequence shown here is derived from an EMBL/GenBank/DDBJ whole genome shotgun (WGS) entry which is preliminary data.</text>
</comment>